<protein>
    <submittedName>
        <fullName evidence="2">Uncharacterized protein</fullName>
    </submittedName>
</protein>
<keyword evidence="1" id="KW-0472">Membrane</keyword>
<accession>A0A2J6TRS7</accession>
<dbReference type="AlphaFoldDB" id="A0A2J6TRS7"/>
<name>A0A2J6TRS7_9HELO</name>
<dbReference type="RefSeq" id="XP_024742572.1">
    <property type="nucleotide sequence ID" value="XM_024886397.1"/>
</dbReference>
<evidence type="ECO:0000256" key="1">
    <source>
        <dbReference type="SAM" id="Phobius"/>
    </source>
</evidence>
<evidence type="ECO:0000313" key="3">
    <source>
        <dbReference type="Proteomes" id="UP000235371"/>
    </source>
</evidence>
<reference evidence="2 3" key="1">
    <citation type="submission" date="2016-04" db="EMBL/GenBank/DDBJ databases">
        <title>A degradative enzymes factory behind the ericoid mycorrhizal symbiosis.</title>
        <authorList>
            <consortium name="DOE Joint Genome Institute"/>
            <person name="Martino E."/>
            <person name="Morin E."/>
            <person name="Grelet G."/>
            <person name="Kuo A."/>
            <person name="Kohler A."/>
            <person name="Daghino S."/>
            <person name="Barry K."/>
            <person name="Choi C."/>
            <person name="Cichocki N."/>
            <person name="Clum A."/>
            <person name="Copeland A."/>
            <person name="Hainaut M."/>
            <person name="Haridas S."/>
            <person name="Labutti K."/>
            <person name="Lindquist E."/>
            <person name="Lipzen A."/>
            <person name="Khouja H.-R."/>
            <person name="Murat C."/>
            <person name="Ohm R."/>
            <person name="Olson A."/>
            <person name="Spatafora J."/>
            <person name="Veneault-Fourrey C."/>
            <person name="Henrissat B."/>
            <person name="Grigoriev I."/>
            <person name="Martin F."/>
            <person name="Perotto S."/>
        </authorList>
    </citation>
    <scope>NUCLEOTIDE SEQUENCE [LARGE SCALE GENOMIC DNA]</scope>
    <source>
        <strain evidence="2 3">E</strain>
    </source>
</reference>
<dbReference type="InParanoid" id="A0A2J6TRS7"/>
<proteinExistence type="predicted"/>
<dbReference type="EMBL" id="KZ613746">
    <property type="protein sequence ID" value="PMD65668.1"/>
    <property type="molecule type" value="Genomic_DNA"/>
</dbReference>
<feature type="transmembrane region" description="Helical" evidence="1">
    <location>
        <begin position="157"/>
        <end position="181"/>
    </location>
</feature>
<keyword evidence="1" id="KW-1133">Transmembrane helix</keyword>
<dbReference type="GeneID" id="36594474"/>
<keyword evidence="3" id="KW-1185">Reference proteome</keyword>
<sequence length="252" mass="26597">MTCYYPDGAVAEGLQPCNTTAGAVSSCCRVGDVCLTNGFCFSAGQNSLVRRGCTDRTFNSTDCPRICITGVVSSVDVVMTPCGDYTYFCCGQDDAARSCCTSGNGTVLLAAGTAILPTATVTYNNTIAATTSPTGCPSDNSTATSNINQPTKNTVPVGAAAGLGGVLGVALIILAVLIAMWRKKVHRATEAEQRAMVAEQRTTAAEQRTTVAEQRVIDVQQRIGEAEQLIMERDRRIRELEPLGRKARLTGQ</sequence>
<dbReference type="STRING" id="1095630.A0A2J6TRS7"/>
<gene>
    <name evidence="2" type="ORF">K444DRAFT_659837</name>
</gene>
<dbReference type="OrthoDB" id="5215637at2759"/>
<dbReference type="Proteomes" id="UP000235371">
    <property type="component" value="Unassembled WGS sequence"/>
</dbReference>
<organism evidence="2 3">
    <name type="scientific">Hyaloscypha bicolor E</name>
    <dbReference type="NCBI Taxonomy" id="1095630"/>
    <lineage>
        <taxon>Eukaryota</taxon>
        <taxon>Fungi</taxon>
        <taxon>Dikarya</taxon>
        <taxon>Ascomycota</taxon>
        <taxon>Pezizomycotina</taxon>
        <taxon>Leotiomycetes</taxon>
        <taxon>Helotiales</taxon>
        <taxon>Hyaloscyphaceae</taxon>
        <taxon>Hyaloscypha</taxon>
        <taxon>Hyaloscypha bicolor</taxon>
    </lineage>
</organism>
<evidence type="ECO:0000313" key="2">
    <source>
        <dbReference type="EMBL" id="PMD65668.1"/>
    </source>
</evidence>
<keyword evidence="1" id="KW-0812">Transmembrane</keyword>